<dbReference type="EMBL" id="FPKV01000003">
    <property type="protein sequence ID" value="SFZ93256.1"/>
    <property type="molecule type" value="Genomic_DNA"/>
</dbReference>
<organism evidence="2 3">
    <name type="scientific">Flaviramulus basaltis</name>
    <dbReference type="NCBI Taxonomy" id="369401"/>
    <lineage>
        <taxon>Bacteria</taxon>
        <taxon>Pseudomonadati</taxon>
        <taxon>Bacteroidota</taxon>
        <taxon>Flavobacteriia</taxon>
        <taxon>Flavobacteriales</taxon>
        <taxon>Flavobacteriaceae</taxon>
        <taxon>Flaviramulus</taxon>
    </lineage>
</organism>
<dbReference type="InterPro" id="IPR011049">
    <property type="entry name" value="Serralysin-like_metalloprot_C"/>
</dbReference>
<keyword evidence="3" id="KW-1185">Reference proteome</keyword>
<protein>
    <recommendedName>
        <fullName evidence="4">Head domain of trimeric autotransporter adhesin</fullName>
    </recommendedName>
</protein>
<feature type="signal peptide" evidence="1">
    <location>
        <begin position="1"/>
        <end position="19"/>
    </location>
</feature>
<proteinExistence type="predicted"/>
<dbReference type="Gene3D" id="2.150.10.10">
    <property type="entry name" value="Serralysin-like metalloprotease, C-terminal"/>
    <property type="match status" value="1"/>
</dbReference>
<name>A0A1K2IM22_9FLAO</name>
<keyword evidence="1" id="KW-0732">Signal</keyword>
<gene>
    <name evidence="2" type="ORF">SAMN05428642_10323</name>
</gene>
<evidence type="ECO:0000313" key="2">
    <source>
        <dbReference type="EMBL" id="SFZ93256.1"/>
    </source>
</evidence>
<evidence type="ECO:0008006" key="4">
    <source>
        <dbReference type="Google" id="ProtNLM"/>
    </source>
</evidence>
<dbReference type="STRING" id="369401.SAMN05428642_10323"/>
<dbReference type="Proteomes" id="UP000182544">
    <property type="component" value="Unassembled WGS sequence"/>
</dbReference>
<reference evidence="2 3" key="1">
    <citation type="submission" date="2016-10" db="EMBL/GenBank/DDBJ databases">
        <authorList>
            <person name="de Groot N.N."/>
        </authorList>
    </citation>
    <scope>NUCLEOTIDE SEQUENCE [LARGE SCALE GENOMIC DNA]</scope>
    <source>
        <strain evidence="2 3">DSM 18180</strain>
    </source>
</reference>
<evidence type="ECO:0000313" key="3">
    <source>
        <dbReference type="Proteomes" id="UP000182544"/>
    </source>
</evidence>
<accession>A0A1K2IM22</accession>
<sequence length="1779" mass="181519">MKKIILLLLFIVCSFQGFSQTPGISYQAVILNPNTKELPGANAQASILANSKVLVQFTIINENNNQEYQEYHKTSTDVYGMINLLIGHGTTTSSYNFDDIIWNGFSKKLKVEIDFSGIGNNFTSLSEQELTFMPQPVLSADSDAILNNKADIIAEQNRAIGVESSLQLLIDENKGETEVAILLNSNGLAEEIIRATNAETSITTKLAKETNALISADAILQTNINTVWEDVNANLENAITAVQDDVDVKEIAANTAIANVQSGVDANEAASEASDVTLQNNINTVQLDVDANESASTSADIILQTNIDDVKLDVDTNQALVNTAIANVQSDVDSNEAASDASDVTLQNNITTVQLDVDANEAISTSADAILQTNIDNVQSDVDANETATNNALNLKENLSNKSTNVVKDAASDTKYPSVKSVKKYVDTSADAKVEDAIVDAVTTVAPSQNAVFDALGLKANIASPTFTGTVSGITSTMVGLANVDNTSDVNKPVSMAGQTALDLKENLTNKSTNVTTDAASDTKYPSVKSVKSYVDASADAKVADAIVDAVTTVAPSQNAVFDALGLKANLASPTFTGTPILPTGTTGITQTAGNNTTAVATTAFVTTATSGKFVDLTTNQTISGVKTFNSNVNVKGLIIGLGSKGVASNTSIGVNALVSNSTGINNVAIGEQAGFSITGSNNVAIGTATNRNAAEGDSNVAIGNGANYQGTSGSHNISLGTLAYRQGDSGSSNIAMGLAALYQETKGSNNIALGNNSSRNNNGGEGNITLGYQAGNKISTGNYNVVIGYDADVSSGTLTNATAIGNGAIVDASNKIQLGNSNVTAINTSAAITSTSYIKIGGTSSEFLKADGTVDATTYAPLASPTFTGTVSGIDKTMVGLGNADNTSDANKPVSTAGQTALNLKVDKVTGKGLSTEDYTSAEKIKLGAITGTNTGDQDISGIASNTSNAGDLSSLITTAKSNLVAAINENNGDITTLQTNVNNAITEADKQFNAIRLSVGLDVDGDYVANTSTNYIKTSTTLVEASEDLDAQVKINADNIILKANLASPTFTGTPTLPTGTIATTQTAGNNTTALATTAFVNAANTTNANLTGMVTSVGNTTSLGSFTSANLSGAVTDETGTGKVVLSTSPTLVTPALGTPSVLVGTNITGTASGFTAGKVTTNANLTGEVTSTGNATTLTNSAVIGKVLTGYTSGAGTIDETDNILEAIQKLDGNNATNANLTGMVTSVGNTTSLGSFTSANLSGAVTDETGTGKVVLSTSPTLVTPALGTPSVLVGTNITGTASGFTAGKVTTNANLTGEVTSTGNATTLTNSAVIGKVLTGYTSGTGTISATDNILEAVQKLNGNDGLKANLASPTFTGTPTLPTGTIATTQTAGNNTTAIATTAFVKSVITGKFVDLTTNQTIAGVKTFSSDILVNGLTFGLGSGAISNNTAIGSETLKANTTGFFNTAMGVKSLFANTIGARNTAIGSQVLSSNNGYDNTGLGYITLQKNTSGSYNVGVGSEVLFTNTIGNNNTALGSRSLKLNLNGSNNTAIGYHSLLSNTSGSGNTATGQNSLPSNTTGTYNVAYGVQSLEQNTSANQNTAIGVAAIDRNTTGSSNAVLGAFAGRYISDGTTYNTIINNSVLIGAETKPNADNESNQIVIGYQAKGNGSNTIQLGNTAITNVNTSGAITANSYIKSGGTASQFLMADGSVSTGAAAVREVADEFTATADQRSFTLTQTPSTNSKVKMYINGVRISNAAYSTSGTTLTYVPASNGTYALKVTDRIQFDFYY</sequence>
<feature type="chain" id="PRO_5009678636" description="Head domain of trimeric autotransporter adhesin" evidence="1">
    <location>
        <begin position="20"/>
        <end position="1779"/>
    </location>
</feature>
<evidence type="ECO:0000256" key="1">
    <source>
        <dbReference type="SAM" id="SignalP"/>
    </source>
</evidence>
<dbReference type="RefSeq" id="WP_072402680.1">
    <property type="nucleotide sequence ID" value="NZ_FPKV01000003.1"/>
</dbReference>
<dbReference type="OrthoDB" id="9765957at2"/>